<dbReference type="NCBIfam" id="TIGR00824">
    <property type="entry name" value="EIIA-man"/>
    <property type="match status" value="1"/>
</dbReference>
<dbReference type="GO" id="GO:0016773">
    <property type="term" value="F:phosphotransferase activity, alcohol group as acceptor"/>
    <property type="evidence" value="ECO:0007669"/>
    <property type="project" value="InterPro"/>
</dbReference>
<gene>
    <name evidence="9" type="ORF">C0Z10_00270</name>
</gene>
<name>A0A3Q9UIL8_9ACTN</name>
<dbReference type="PANTHER" id="PTHR33799">
    <property type="entry name" value="PTS PERMEASE-RELATED-RELATED"/>
    <property type="match status" value="1"/>
</dbReference>
<dbReference type="InterPro" id="IPR013789">
    <property type="entry name" value="PTS_EIIA_man"/>
</dbReference>
<evidence type="ECO:0000256" key="7">
    <source>
        <dbReference type="ARBA" id="ARBA00022683"/>
    </source>
</evidence>
<keyword evidence="4" id="KW-0597">Phosphoprotein</keyword>
<evidence type="ECO:0000256" key="5">
    <source>
        <dbReference type="ARBA" id="ARBA00022597"/>
    </source>
</evidence>
<keyword evidence="8" id="KW-0418">Kinase</keyword>
<keyword evidence="2" id="KW-0813">Transport</keyword>
<dbReference type="PANTHER" id="PTHR33799:SF1">
    <property type="entry name" value="PTS SYSTEM MANNOSE-SPECIFIC EIIAB COMPONENT-RELATED"/>
    <property type="match status" value="1"/>
</dbReference>
<evidence type="ECO:0000256" key="4">
    <source>
        <dbReference type="ARBA" id="ARBA00022553"/>
    </source>
</evidence>
<keyword evidence="6" id="KW-0808">Transferase</keyword>
<dbReference type="GO" id="GO:0016301">
    <property type="term" value="F:kinase activity"/>
    <property type="evidence" value="ECO:0007669"/>
    <property type="project" value="UniProtKB-KW"/>
</dbReference>
<dbReference type="GO" id="GO:0016020">
    <property type="term" value="C:membrane"/>
    <property type="evidence" value="ECO:0007669"/>
    <property type="project" value="InterPro"/>
</dbReference>
<comment type="subcellular location">
    <subcellularLocation>
        <location evidence="1">Cytoplasm</location>
    </subcellularLocation>
</comment>
<evidence type="ECO:0000256" key="2">
    <source>
        <dbReference type="ARBA" id="ARBA00022448"/>
    </source>
</evidence>
<protein>
    <submittedName>
        <fullName evidence="9">PTS mannose transporter subunit IID</fullName>
    </submittedName>
</protein>
<evidence type="ECO:0000256" key="8">
    <source>
        <dbReference type="ARBA" id="ARBA00022777"/>
    </source>
</evidence>
<dbReference type="InterPro" id="IPR036662">
    <property type="entry name" value="PTS_EIIA_man-typ_sf"/>
</dbReference>
<organism evidence="9 10">
    <name type="scientific">Acidipropionibacterium jensenii</name>
    <dbReference type="NCBI Taxonomy" id="1749"/>
    <lineage>
        <taxon>Bacteria</taxon>
        <taxon>Bacillati</taxon>
        <taxon>Actinomycetota</taxon>
        <taxon>Actinomycetes</taxon>
        <taxon>Propionibacteriales</taxon>
        <taxon>Propionibacteriaceae</taxon>
        <taxon>Acidipropionibacterium</taxon>
    </lineage>
</organism>
<dbReference type="Gene3D" id="3.40.50.510">
    <property type="entry name" value="Phosphotransferase system, mannose-type IIA component"/>
    <property type="match status" value="1"/>
</dbReference>
<dbReference type="PROSITE" id="PS51096">
    <property type="entry name" value="PTS_EIIA_TYPE_4"/>
    <property type="match status" value="1"/>
</dbReference>
<dbReference type="GeneID" id="82884425"/>
<keyword evidence="5" id="KW-0762">Sugar transport</keyword>
<dbReference type="Proteomes" id="UP000285875">
    <property type="component" value="Chromosome"/>
</dbReference>
<keyword evidence="3" id="KW-0963">Cytoplasm</keyword>
<evidence type="ECO:0000256" key="6">
    <source>
        <dbReference type="ARBA" id="ARBA00022679"/>
    </source>
</evidence>
<dbReference type="InterPro" id="IPR004701">
    <property type="entry name" value="PTS_EIIA_man-typ"/>
</dbReference>
<accession>A0A3Q9UIL8</accession>
<evidence type="ECO:0000256" key="1">
    <source>
        <dbReference type="ARBA" id="ARBA00004496"/>
    </source>
</evidence>
<keyword evidence="7" id="KW-0598">Phosphotransferase system</keyword>
<dbReference type="CDD" id="cd00006">
    <property type="entry name" value="PTS_IIA_man"/>
    <property type="match status" value="1"/>
</dbReference>
<reference evidence="10" key="1">
    <citation type="submission" date="2017-12" db="EMBL/GenBank/DDBJ databases">
        <title>Whole genome sequencing of Acidipropionibacterium jensenii strains JS279 and JS280.</title>
        <authorList>
            <person name="Deptula P."/>
            <person name="Laine P."/>
            <person name="Smolander O.-P."/>
            <person name="Paulin L."/>
            <person name="Auvinen P."/>
            <person name="Varmanen P."/>
        </authorList>
    </citation>
    <scope>NUCLEOTIDE SEQUENCE [LARGE SCALE GENOMIC DNA]</scope>
    <source>
        <strain evidence="10">JS280</strain>
    </source>
</reference>
<dbReference type="RefSeq" id="WP_097798068.1">
    <property type="nucleotide sequence ID" value="NZ_CP025570.1"/>
</dbReference>
<dbReference type="InterPro" id="IPR033887">
    <property type="entry name" value="PTS_IIA_man"/>
</dbReference>
<dbReference type="InterPro" id="IPR051471">
    <property type="entry name" value="Bacterial_PTS_sugar_comp"/>
</dbReference>
<dbReference type="GO" id="GO:0005737">
    <property type="term" value="C:cytoplasm"/>
    <property type="evidence" value="ECO:0007669"/>
    <property type="project" value="UniProtKB-SubCell"/>
</dbReference>
<dbReference type="Pfam" id="PF03610">
    <property type="entry name" value="EIIA-man"/>
    <property type="match status" value="1"/>
</dbReference>
<dbReference type="EMBL" id="CP025570">
    <property type="protein sequence ID" value="AZZ38445.1"/>
    <property type="molecule type" value="Genomic_DNA"/>
</dbReference>
<dbReference type="GO" id="GO:0009401">
    <property type="term" value="P:phosphoenolpyruvate-dependent sugar phosphotransferase system"/>
    <property type="evidence" value="ECO:0007669"/>
    <property type="project" value="UniProtKB-KW"/>
</dbReference>
<sequence>MVALVIAAHGEMAPALLASAEMIAGPSEDVRAVTFSKSEGPDDLLKKYEDASKELGSDVLFLVDLFGGSPFNAAARFAAAHPGTDVVTGVNLPMLIEVLMSRAVLTDVPALVQQARTSGTAGVRTFSDMNTTSASDAGDDEGDEL</sequence>
<evidence type="ECO:0000256" key="3">
    <source>
        <dbReference type="ARBA" id="ARBA00022490"/>
    </source>
</evidence>
<dbReference type="AlphaFoldDB" id="A0A3Q9UIL8"/>
<dbReference type="KEGG" id="aji:C0Z10_00270"/>
<dbReference type="SUPFAM" id="SSF53062">
    <property type="entry name" value="PTS system fructose IIA component-like"/>
    <property type="match status" value="1"/>
</dbReference>
<evidence type="ECO:0000313" key="10">
    <source>
        <dbReference type="Proteomes" id="UP000285875"/>
    </source>
</evidence>
<proteinExistence type="predicted"/>
<evidence type="ECO:0000313" key="9">
    <source>
        <dbReference type="EMBL" id="AZZ38445.1"/>
    </source>
</evidence>